<dbReference type="GO" id="GO:0003677">
    <property type="term" value="F:DNA binding"/>
    <property type="evidence" value="ECO:0007669"/>
    <property type="project" value="UniProtKB-KW"/>
</dbReference>
<comment type="subcellular location">
    <subcellularLocation>
        <location evidence="1">Nucleus</location>
    </subcellularLocation>
</comment>
<evidence type="ECO:0000256" key="8">
    <source>
        <dbReference type="SAM" id="MobiDB-lite"/>
    </source>
</evidence>
<feature type="region of interest" description="Disordered" evidence="8">
    <location>
        <begin position="619"/>
        <end position="642"/>
    </location>
</feature>
<evidence type="ECO:0000256" key="1">
    <source>
        <dbReference type="ARBA" id="ARBA00004123"/>
    </source>
</evidence>
<dbReference type="GO" id="GO:0042276">
    <property type="term" value="P:error-prone translesion synthesis"/>
    <property type="evidence" value="ECO:0007669"/>
    <property type="project" value="TreeGrafter"/>
</dbReference>
<dbReference type="GO" id="GO:0008622">
    <property type="term" value="C:epsilon DNA polymerase complex"/>
    <property type="evidence" value="ECO:0007669"/>
    <property type="project" value="InterPro"/>
</dbReference>
<dbReference type="PANTHER" id="PTHR12708">
    <property type="entry name" value="DNA POLYMERASE EPSILON SUBUNIT B"/>
    <property type="match status" value="1"/>
</dbReference>
<name>A0A4S9CTW3_AURPU</name>
<proteinExistence type="inferred from homology"/>
<comment type="similarity">
    <text evidence="2">Belongs to the DNA polymerase epsilon subunit B family.</text>
</comment>
<dbReference type="InterPro" id="IPR016266">
    <property type="entry name" value="POLE2"/>
</dbReference>
<comment type="caution">
    <text evidence="10">The sequence shown here is derived from an EMBL/GenBank/DDBJ whole genome shotgun (WGS) entry which is preliminary data.</text>
</comment>
<evidence type="ECO:0000256" key="5">
    <source>
        <dbReference type="ARBA" id="ARBA00023125"/>
    </source>
</evidence>
<organism evidence="10">
    <name type="scientific">Aureobasidium pullulans</name>
    <name type="common">Black yeast</name>
    <name type="synonym">Pullularia pullulans</name>
    <dbReference type="NCBI Taxonomy" id="5580"/>
    <lineage>
        <taxon>Eukaryota</taxon>
        <taxon>Fungi</taxon>
        <taxon>Dikarya</taxon>
        <taxon>Ascomycota</taxon>
        <taxon>Pezizomycotina</taxon>
        <taxon>Dothideomycetes</taxon>
        <taxon>Dothideomycetidae</taxon>
        <taxon>Dothideales</taxon>
        <taxon>Saccotheciaceae</taxon>
        <taxon>Aureobasidium</taxon>
    </lineage>
</organism>
<keyword evidence="5" id="KW-0238">DNA-binding</keyword>
<reference evidence="10" key="1">
    <citation type="submission" date="2018-10" db="EMBL/GenBank/DDBJ databases">
        <title>Fifty Aureobasidium pullulans genomes reveal a recombining polyextremotolerant generalist.</title>
        <authorList>
            <person name="Gostincar C."/>
            <person name="Turk M."/>
            <person name="Zajc J."/>
            <person name="Gunde-Cimerman N."/>
        </authorList>
    </citation>
    <scope>NUCLEOTIDE SEQUENCE [LARGE SCALE GENOMIC DNA]</scope>
    <source>
        <strain evidence="10">EXF-10085</strain>
    </source>
</reference>
<keyword evidence="4" id="KW-0235">DNA replication</keyword>
<evidence type="ECO:0000259" key="9">
    <source>
        <dbReference type="Pfam" id="PF04042"/>
    </source>
</evidence>
<dbReference type="GO" id="GO:0006261">
    <property type="term" value="P:DNA-templated DNA replication"/>
    <property type="evidence" value="ECO:0007669"/>
    <property type="project" value="InterPro"/>
</dbReference>
<sequence length="742" mass="80505">MAATFRLQENTVPSSSPAFGTPVHPINPREKRIPPPAFKPSIPTILPILLPPASLRPLAFRTFTKKHNLTLSSPALQSLATFVGKHCGSGWRERGTAEGVLEEVAKAWKKSGGNLIVNDGSLLKNILKTLESLMSGGKIASTKTNLSRQSSFAFAGESQELARRPSLAETSFQSQDLEEDEGADINDPRAWIKVVSAFDQPRLSYNVHKKHFEKITTKSTLLPSPAHRTQLFRDRYNLIHQRLMRNEAFQAPSVANTRALKRSDSTSIQQYYKLTPIANLLGRNGSNHVLLGMLVITPTGTLALNDLTGSITLDLQHAKPLQGVDSSWFCPGMVVLIEGVYEEEYSGAGASGLGAATGVGGTIGGKFIGFSIGAPPSEKRNATLGVADSSKQQDVGVGGGFGWTDFLGLGSEKVMGTKMRKLEKRLLAPNEEEAAQQRKMVILGEVNLDDPSSLEALRAVLRVYASGDELTPLSFMLIGNFVSHPVMAGGGSGGSIEYKEYFNDLATVLADFPTLLRTSTWVLVPGDNDPWASAFSAGASNPVPRPSIPGLFTSRVKRAFAAAKAEAPLPKTDDNVPVEPIWTSNPTRISIFGPAHEITVFRDDISSRLRRNALTFGKASTAEDDADDDEEMPDTTSAEIPTPTQIARKLVLSLLPQSNLSPFPLSTRPVLWDQGSAMSLYPLPHTLVLADAEAPAFAVTFEGCHVLNPGKLCRDEGRGRRVEWVEYDCWDKRGEVREIWDS</sequence>
<evidence type="ECO:0000256" key="6">
    <source>
        <dbReference type="ARBA" id="ARBA00023242"/>
    </source>
</evidence>
<gene>
    <name evidence="10" type="ORF">D6D13_05716</name>
</gene>
<feature type="compositionally biased region" description="Acidic residues" evidence="8">
    <location>
        <begin position="622"/>
        <end position="633"/>
    </location>
</feature>
<evidence type="ECO:0000313" key="10">
    <source>
        <dbReference type="EMBL" id="THX10040.1"/>
    </source>
</evidence>
<feature type="compositionally biased region" description="Polar residues" evidence="8">
    <location>
        <begin position="7"/>
        <end position="18"/>
    </location>
</feature>
<evidence type="ECO:0000256" key="3">
    <source>
        <dbReference type="ARBA" id="ARBA00016011"/>
    </source>
</evidence>
<dbReference type="PANTHER" id="PTHR12708:SF0">
    <property type="entry name" value="DNA POLYMERASE EPSILON SUBUNIT 2"/>
    <property type="match status" value="1"/>
</dbReference>
<dbReference type="Pfam" id="PF04042">
    <property type="entry name" value="DNA_pol_E_B"/>
    <property type="match status" value="1"/>
</dbReference>
<dbReference type="EMBL" id="QZAS01000018">
    <property type="protein sequence ID" value="THX10040.1"/>
    <property type="molecule type" value="Genomic_DNA"/>
</dbReference>
<keyword evidence="6" id="KW-0539">Nucleus</keyword>
<feature type="region of interest" description="Disordered" evidence="8">
    <location>
        <begin position="1"/>
        <end position="26"/>
    </location>
</feature>
<feature type="domain" description="DNA polymerase alpha/delta/epsilon subunit B" evidence="9">
    <location>
        <begin position="441"/>
        <end position="698"/>
    </location>
</feature>
<protein>
    <recommendedName>
        <fullName evidence="3">DNA polymerase epsilon subunit B</fullName>
    </recommendedName>
    <alternativeName>
        <fullName evidence="7">DNA polymerase II subunit 2</fullName>
    </alternativeName>
</protein>
<accession>A0A4S9CTW3</accession>
<evidence type="ECO:0000256" key="7">
    <source>
        <dbReference type="ARBA" id="ARBA00032930"/>
    </source>
</evidence>
<evidence type="ECO:0000256" key="4">
    <source>
        <dbReference type="ARBA" id="ARBA00022705"/>
    </source>
</evidence>
<evidence type="ECO:0000256" key="2">
    <source>
        <dbReference type="ARBA" id="ARBA00009560"/>
    </source>
</evidence>
<dbReference type="AlphaFoldDB" id="A0A4S9CTW3"/>
<dbReference type="InterPro" id="IPR007185">
    <property type="entry name" value="DNA_pol_a/d/e_bsu"/>
</dbReference>